<proteinExistence type="predicted"/>
<evidence type="ECO:0000256" key="1">
    <source>
        <dbReference type="SAM" id="Phobius"/>
    </source>
</evidence>
<evidence type="ECO:0000313" key="3">
    <source>
        <dbReference type="EMBL" id="EAR22598.1"/>
    </source>
</evidence>
<dbReference type="SUPFAM" id="SSF52540">
    <property type="entry name" value="P-loop containing nucleoside triphosphate hydrolases"/>
    <property type="match status" value="1"/>
</dbReference>
<evidence type="ECO:0000259" key="2">
    <source>
        <dbReference type="Pfam" id="PF01926"/>
    </source>
</evidence>
<dbReference type="STRING" id="314278.NB231_09108"/>
<dbReference type="EMBL" id="AAOF01000002">
    <property type="protein sequence ID" value="EAR22598.1"/>
    <property type="molecule type" value="Genomic_DNA"/>
</dbReference>
<accession>A4BMZ9</accession>
<sequence length="510" mass="56317">MSRQSAVWLALVALVLPLLVLIPFGVLWLWEQGWLLAWLGAAAGLALSGYGYAQWLRRQIARAQFSKQVQALDEAPSEPDADWSPRELAAWEAVQALAAQVDKDIVADHRLMLATARRVLEQVARHYYPEERHPIWRFTVPEALLLTERVSARLRQVLLDHVPGSHMIRAGQLLRLWEFKPAAQRGAQVFRGVTLVYRLTRLVNPGWALLAEARERLFAAALGDAGEYLRRKGAQIWVEEVGRAAIELYSGRLQVDAGQLCGAAGREPFGSGVTAAEPPGPLRLVVAGQTQAGKSSLVNALLGEIAAGVDVLSLTTACRGYELQREGVPEAVLIDTPGLEDEAGLEQIVDRACDGDCLLWVVAVHRADRALDRAALTAVRARFAANLQRIPPPLLVVASHVDRLSPAREWAPPYNVNEPVRPKAIAIRAALETIAIDLQVPLDTVVPVRLDPPAALYNTELLWALLMQRFERAQRGRALRIRQSIPARHWRRVLQQAVRAGLGVSRKRPN</sequence>
<dbReference type="Proteomes" id="UP000003374">
    <property type="component" value="Unassembled WGS sequence"/>
</dbReference>
<dbReference type="GO" id="GO:0030488">
    <property type="term" value="P:tRNA methylation"/>
    <property type="evidence" value="ECO:0007669"/>
    <property type="project" value="TreeGrafter"/>
</dbReference>
<feature type="transmembrane region" description="Helical" evidence="1">
    <location>
        <begin position="7"/>
        <end position="29"/>
    </location>
</feature>
<dbReference type="GO" id="GO:0005525">
    <property type="term" value="F:GTP binding"/>
    <property type="evidence" value="ECO:0007669"/>
    <property type="project" value="InterPro"/>
</dbReference>
<evidence type="ECO:0000313" key="4">
    <source>
        <dbReference type="Proteomes" id="UP000003374"/>
    </source>
</evidence>
<dbReference type="RefSeq" id="WP_005001698.1">
    <property type="nucleotide sequence ID" value="NZ_CH672427.1"/>
</dbReference>
<protein>
    <recommendedName>
        <fullName evidence="2">G domain-containing protein</fullName>
    </recommendedName>
</protein>
<keyword evidence="1" id="KW-1133">Transmembrane helix</keyword>
<keyword evidence="1" id="KW-0812">Transmembrane</keyword>
<dbReference type="GO" id="GO:0005829">
    <property type="term" value="C:cytosol"/>
    <property type="evidence" value="ECO:0007669"/>
    <property type="project" value="TreeGrafter"/>
</dbReference>
<feature type="transmembrane region" description="Helical" evidence="1">
    <location>
        <begin position="35"/>
        <end position="53"/>
    </location>
</feature>
<reference evidence="3 4" key="1">
    <citation type="submission" date="2006-02" db="EMBL/GenBank/DDBJ databases">
        <authorList>
            <person name="Waterbury J."/>
            <person name="Ferriera S."/>
            <person name="Johnson J."/>
            <person name="Kravitz S."/>
            <person name="Halpern A."/>
            <person name="Remington K."/>
            <person name="Beeson K."/>
            <person name="Tran B."/>
            <person name="Rogers Y.-H."/>
            <person name="Friedman R."/>
            <person name="Venter J.C."/>
        </authorList>
    </citation>
    <scope>NUCLEOTIDE SEQUENCE [LARGE SCALE GENOMIC DNA]</scope>
    <source>
        <strain evidence="3 4">Nb-231</strain>
    </source>
</reference>
<keyword evidence="4" id="KW-1185">Reference proteome</keyword>
<dbReference type="Pfam" id="PF01926">
    <property type="entry name" value="MMR_HSR1"/>
    <property type="match status" value="1"/>
</dbReference>
<dbReference type="CDD" id="cd00882">
    <property type="entry name" value="Ras_like_GTPase"/>
    <property type="match status" value="1"/>
</dbReference>
<dbReference type="PANTHER" id="PTHR42714">
    <property type="entry name" value="TRNA MODIFICATION GTPASE GTPBP3"/>
    <property type="match status" value="1"/>
</dbReference>
<feature type="domain" description="G" evidence="2">
    <location>
        <begin position="284"/>
        <end position="369"/>
    </location>
</feature>
<keyword evidence="1" id="KW-0472">Membrane</keyword>
<dbReference type="Gene3D" id="3.40.50.300">
    <property type="entry name" value="P-loop containing nucleotide triphosphate hydrolases"/>
    <property type="match status" value="1"/>
</dbReference>
<comment type="caution">
    <text evidence="3">The sequence shown here is derived from an EMBL/GenBank/DDBJ whole genome shotgun (WGS) entry which is preliminary data.</text>
</comment>
<dbReference type="PANTHER" id="PTHR42714:SF2">
    <property type="entry name" value="TRNA MODIFICATION GTPASE GTPBP3, MITOCHONDRIAL"/>
    <property type="match status" value="1"/>
</dbReference>
<dbReference type="InterPro" id="IPR006073">
    <property type="entry name" value="GTP-bd"/>
</dbReference>
<dbReference type="InterPro" id="IPR027417">
    <property type="entry name" value="P-loop_NTPase"/>
</dbReference>
<gene>
    <name evidence="3" type="ORF">NB231_09108</name>
</gene>
<organism evidence="3 4">
    <name type="scientific">Nitrococcus mobilis Nb-231</name>
    <dbReference type="NCBI Taxonomy" id="314278"/>
    <lineage>
        <taxon>Bacteria</taxon>
        <taxon>Pseudomonadati</taxon>
        <taxon>Pseudomonadota</taxon>
        <taxon>Gammaproteobacteria</taxon>
        <taxon>Chromatiales</taxon>
        <taxon>Ectothiorhodospiraceae</taxon>
        <taxon>Nitrococcus</taxon>
    </lineage>
</organism>
<name>A4BMZ9_9GAMM</name>
<dbReference type="HOGENOM" id="CLU_028661_0_0_6"/>
<dbReference type="eggNOG" id="COG3596">
    <property type="taxonomic scope" value="Bacteria"/>
</dbReference>
<dbReference type="GO" id="GO:0002098">
    <property type="term" value="P:tRNA wobble uridine modification"/>
    <property type="evidence" value="ECO:0007669"/>
    <property type="project" value="TreeGrafter"/>
</dbReference>
<dbReference type="AlphaFoldDB" id="A4BMZ9"/>